<gene>
    <name evidence="3" type="ORF">VKT23_009379</name>
</gene>
<name>A0ABR1JLD3_9AGAR</name>
<keyword evidence="2" id="KW-0472">Membrane</keyword>
<feature type="compositionally biased region" description="Low complexity" evidence="1">
    <location>
        <begin position="116"/>
        <end position="128"/>
    </location>
</feature>
<feature type="region of interest" description="Disordered" evidence="1">
    <location>
        <begin position="116"/>
        <end position="206"/>
    </location>
</feature>
<keyword evidence="2" id="KW-0812">Transmembrane</keyword>
<evidence type="ECO:0000256" key="2">
    <source>
        <dbReference type="SAM" id="Phobius"/>
    </source>
</evidence>
<feature type="transmembrane region" description="Helical" evidence="2">
    <location>
        <begin position="95"/>
        <end position="117"/>
    </location>
</feature>
<feature type="compositionally biased region" description="Low complexity" evidence="1">
    <location>
        <begin position="54"/>
        <end position="64"/>
    </location>
</feature>
<accession>A0ABR1JLD3</accession>
<keyword evidence="2" id="KW-1133">Transmembrane helix</keyword>
<comment type="caution">
    <text evidence="3">The sequence shown here is derived from an EMBL/GenBank/DDBJ whole genome shotgun (WGS) entry which is preliminary data.</text>
</comment>
<organism evidence="3 4">
    <name type="scientific">Marasmiellus scandens</name>
    <dbReference type="NCBI Taxonomy" id="2682957"/>
    <lineage>
        <taxon>Eukaryota</taxon>
        <taxon>Fungi</taxon>
        <taxon>Dikarya</taxon>
        <taxon>Basidiomycota</taxon>
        <taxon>Agaricomycotina</taxon>
        <taxon>Agaricomycetes</taxon>
        <taxon>Agaricomycetidae</taxon>
        <taxon>Agaricales</taxon>
        <taxon>Marasmiineae</taxon>
        <taxon>Omphalotaceae</taxon>
        <taxon>Marasmiellus</taxon>
    </lineage>
</organism>
<evidence type="ECO:0000256" key="1">
    <source>
        <dbReference type="SAM" id="MobiDB-lite"/>
    </source>
</evidence>
<feature type="compositionally biased region" description="Low complexity" evidence="1">
    <location>
        <begin position="162"/>
        <end position="176"/>
    </location>
</feature>
<proteinExistence type="predicted"/>
<feature type="compositionally biased region" description="Polar residues" evidence="1">
    <location>
        <begin position="137"/>
        <end position="161"/>
    </location>
</feature>
<evidence type="ECO:0000313" key="4">
    <source>
        <dbReference type="Proteomes" id="UP001498398"/>
    </source>
</evidence>
<reference evidence="3 4" key="1">
    <citation type="submission" date="2024-01" db="EMBL/GenBank/DDBJ databases">
        <title>A draft genome for the cacao thread blight pathogen Marasmiellus scandens.</title>
        <authorList>
            <person name="Baruah I.K."/>
            <person name="Leung J."/>
            <person name="Bukari Y."/>
            <person name="Amoako-Attah I."/>
            <person name="Meinhardt L.W."/>
            <person name="Bailey B.A."/>
            <person name="Cohen S.P."/>
        </authorList>
    </citation>
    <scope>NUCLEOTIDE SEQUENCE [LARGE SCALE GENOMIC DNA]</scope>
    <source>
        <strain evidence="3 4">GH-19</strain>
    </source>
</reference>
<keyword evidence="4" id="KW-1185">Reference proteome</keyword>
<protein>
    <submittedName>
        <fullName evidence="3">Uncharacterized protein</fullName>
    </submittedName>
</protein>
<dbReference type="EMBL" id="JBANRG010000015">
    <property type="protein sequence ID" value="KAK7460664.1"/>
    <property type="molecule type" value="Genomic_DNA"/>
</dbReference>
<dbReference type="Proteomes" id="UP001498398">
    <property type="component" value="Unassembled WGS sequence"/>
</dbReference>
<evidence type="ECO:0000313" key="3">
    <source>
        <dbReference type="EMBL" id="KAK7460664.1"/>
    </source>
</evidence>
<feature type="region of interest" description="Disordered" evidence="1">
    <location>
        <begin position="29"/>
        <end position="80"/>
    </location>
</feature>
<sequence length="206" mass="20934">MPSNSTNGHYDQSLLAQAAAPTRQQLQEGYQTDLLAPKSSSIPSSRTADRDYESGVAGMAAASSSKEHLANTAVSPRDGPVMAQRRTPFWRSRNGIIALVVAFVVIVAVAVGVGVGVTRNNGNNNAGNSTGDGLESTVPTSTLSDGNSSQPLSKPTLTGTGTEQPTDSSPPSEPTTKIPSGDPGQGVSSGTPAFEALTAIGGTQNP</sequence>